<keyword evidence="2" id="KW-1133">Transmembrane helix</keyword>
<evidence type="ECO:0000256" key="1">
    <source>
        <dbReference type="SAM" id="MobiDB-lite"/>
    </source>
</evidence>
<feature type="transmembrane region" description="Helical" evidence="2">
    <location>
        <begin position="64"/>
        <end position="86"/>
    </location>
</feature>
<dbReference type="InterPro" id="IPR038377">
    <property type="entry name" value="Na/Glc_symporter_sf"/>
</dbReference>
<name>A0A7V8V2Q9_9BACT</name>
<proteinExistence type="predicted"/>
<feature type="transmembrane region" description="Helical" evidence="2">
    <location>
        <begin position="40"/>
        <end position="58"/>
    </location>
</feature>
<evidence type="ECO:0000313" key="4">
    <source>
        <dbReference type="Proteomes" id="UP000551616"/>
    </source>
</evidence>
<keyword evidence="4" id="KW-1185">Reference proteome</keyword>
<keyword evidence="2" id="KW-0812">Transmembrane</keyword>
<feature type="transmembrane region" description="Helical" evidence="2">
    <location>
        <begin position="12"/>
        <end position="33"/>
    </location>
</feature>
<dbReference type="AlphaFoldDB" id="A0A7V8V2Q9"/>
<evidence type="ECO:0000313" key="3">
    <source>
        <dbReference type="EMBL" id="MBA2113820.1"/>
    </source>
</evidence>
<reference evidence="3 4" key="1">
    <citation type="submission" date="2020-05" db="EMBL/GenBank/DDBJ databases">
        <title>Bremerella alba sp. nov., a novel planctomycete isolated from the surface of the macroalga Fucus spiralis.</title>
        <authorList>
            <person name="Godinho O."/>
            <person name="Botelho R."/>
            <person name="Albuquerque L."/>
            <person name="Wiegand S."/>
            <person name="Da Costa M.S."/>
            <person name="Lobo-Da-Cunha A."/>
            <person name="Jogler C."/>
            <person name="Lage O.M."/>
        </authorList>
    </citation>
    <scope>NUCLEOTIDE SEQUENCE [LARGE SCALE GENOMIC DNA]</scope>
    <source>
        <strain evidence="3 4">FF15</strain>
    </source>
</reference>
<keyword evidence="2" id="KW-0472">Membrane</keyword>
<comment type="caution">
    <text evidence="3">The sequence shown here is derived from an EMBL/GenBank/DDBJ whole genome shotgun (WGS) entry which is preliminary data.</text>
</comment>
<sequence length="123" mass="12671">MGLSSITSLFDYFNLMIGMLGGGLAGVFVLAVFTTRAHWLGALIGLLSGAVATGLVQLSSSIHVYLAGAAGTVTCVAVGYLASWLIPALQKDLTGLTIHTLRSAPSPTDDELACSESLEVSTR</sequence>
<accession>A0A7V8V2Q9</accession>
<dbReference type="Proteomes" id="UP000551616">
    <property type="component" value="Unassembled WGS sequence"/>
</dbReference>
<dbReference type="Gene3D" id="1.20.1730.10">
    <property type="entry name" value="Sodium/glucose cotransporter"/>
    <property type="match status" value="1"/>
</dbReference>
<protein>
    <submittedName>
        <fullName evidence="3">Uncharacterized protein</fullName>
    </submittedName>
</protein>
<gene>
    <name evidence="3" type="ORF">HOV93_09730</name>
</gene>
<feature type="region of interest" description="Disordered" evidence="1">
    <location>
        <begin position="104"/>
        <end position="123"/>
    </location>
</feature>
<evidence type="ECO:0000256" key="2">
    <source>
        <dbReference type="SAM" id="Phobius"/>
    </source>
</evidence>
<dbReference type="EMBL" id="JABRWO010000002">
    <property type="protein sequence ID" value="MBA2113820.1"/>
    <property type="molecule type" value="Genomic_DNA"/>
</dbReference>
<organism evidence="3 4">
    <name type="scientific">Bremerella alba</name>
    <dbReference type="NCBI Taxonomy" id="980252"/>
    <lineage>
        <taxon>Bacteria</taxon>
        <taxon>Pseudomonadati</taxon>
        <taxon>Planctomycetota</taxon>
        <taxon>Planctomycetia</taxon>
        <taxon>Pirellulales</taxon>
        <taxon>Pirellulaceae</taxon>
        <taxon>Bremerella</taxon>
    </lineage>
</organism>